<evidence type="ECO:0000313" key="8">
    <source>
        <dbReference type="EMBL" id="QDZ24164.1"/>
    </source>
</evidence>
<evidence type="ECO:0000313" key="7">
    <source>
        <dbReference type="EMBL" id="CAD9720169.1"/>
    </source>
</evidence>
<accession>A0A5B8MXH0</accession>
<dbReference type="Proteomes" id="UP000316726">
    <property type="component" value="Chromosome 12"/>
</dbReference>
<feature type="transmembrane region" description="Helical" evidence="6">
    <location>
        <begin position="45"/>
        <end position="67"/>
    </location>
</feature>
<dbReference type="FunFam" id="1.20.1260.100:FF:000001">
    <property type="entry name" value="translocator protein 2"/>
    <property type="match status" value="1"/>
</dbReference>
<dbReference type="STRING" id="1764295.A0A5B8MXH0"/>
<keyword evidence="3 6" id="KW-0812">Transmembrane</keyword>
<dbReference type="Pfam" id="PF03073">
    <property type="entry name" value="TspO_MBR"/>
    <property type="match status" value="1"/>
</dbReference>
<evidence type="ECO:0000256" key="1">
    <source>
        <dbReference type="ARBA" id="ARBA00004141"/>
    </source>
</evidence>
<dbReference type="Gene3D" id="1.20.1260.100">
    <property type="entry name" value="TspO/MBR protein"/>
    <property type="match status" value="1"/>
</dbReference>
<proteinExistence type="inferred from homology"/>
<feature type="transmembrane region" description="Helical" evidence="6">
    <location>
        <begin position="105"/>
        <end position="126"/>
    </location>
</feature>
<evidence type="ECO:0000256" key="2">
    <source>
        <dbReference type="ARBA" id="ARBA00007524"/>
    </source>
</evidence>
<reference evidence="7" key="2">
    <citation type="submission" date="2021-01" db="EMBL/GenBank/DDBJ databases">
        <authorList>
            <person name="Corre E."/>
            <person name="Pelletier E."/>
            <person name="Niang G."/>
            <person name="Scheremetjew M."/>
            <person name="Finn R."/>
            <person name="Kale V."/>
            <person name="Holt S."/>
            <person name="Cochrane G."/>
            <person name="Meng A."/>
            <person name="Brown T."/>
            <person name="Cohen L."/>
        </authorList>
    </citation>
    <scope>NUCLEOTIDE SEQUENCE</scope>
    <source>
        <strain evidence="7">CCMP1205</strain>
    </source>
</reference>
<dbReference type="InterPro" id="IPR004307">
    <property type="entry name" value="TspO_MBR"/>
</dbReference>
<organism evidence="8 9">
    <name type="scientific">Chloropicon primus</name>
    <dbReference type="NCBI Taxonomy" id="1764295"/>
    <lineage>
        <taxon>Eukaryota</taxon>
        <taxon>Viridiplantae</taxon>
        <taxon>Chlorophyta</taxon>
        <taxon>Chloropicophyceae</taxon>
        <taxon>Chloropicales</taxon>
        <taxon>Chloropicaceae</taxon>
        <taxon>Chloropicon</taxon>
    </lineage>
</organism>
<protein>
    <submittedName>
        <fullName evidence="8">TspO/MBR-like protein</fullName>
    </submittedName>
</protein>
<dbReference type="GO" id="GO:0016020">
    <property type="term" value="C:membrane"/>
    <property type="evidence" value="ECO:0007669"/>
    <property type="project" value="UniProtKB-SubCell"/>
</dbReference>
<comment type="similarity">
    <text evidence="2">Belongs to the TspO/BZRP family.</text>
</comment>
<reference evidence="8 9" key="1">
    <citation type="submission" date="2018-07" db="EMBL/GenBank/DDBJ databases">
        <title>The complete nuclear genome of the prasinophyte Chloropicon primus (CCMP1205).</title>
        <authorList>
            <person name="Pombert J.-F."/>
            <person name="Otis C."/>
            <person name="Turmel M."/>
            <person name="Lemieux C."/>
        </authorList>
    </citation>
    <scope>NUCLEOTIDE SEQUENCE [LARGE SCALE GENOMIC DNA]</scope>
    <source>
        <strain evidence="8 9">CCMP1205</strain>
    </source>
</reference>
<dbReference type="CDD" id="cd15904">
    <property type="entry name" value="TSPO_MBR"/>
    <property type="match status" value="1"/>
</dbReference>
<keyword evidence="9" id="KW-1185">Reference proteome</keyword>
<feature type="transmembrane region" description="Helical" evidence="6">
    <location>
        <begin position="79"/>
        <end position="99"/>
    </location>
</feature>
<gene>
    <name evidence="8" type="ORF">A3770_12p66820</name>
    <name evidence="7" type="ORF">CPRI1469_LOCUS9035</name>
</gene>
<dbReference type="EMBL" id="HBHL01013736">
    <property type="protein sequence ID" value="CAD9720169.1"/>
    <property type="molecule type" value="Transcribed_RNA"/>
</dbReference>
<evidence type="ECO:0000256" key="5">
    <source>
        <dbReference type="ARBA" id="ARBA00023136"/>
    </source>
</evidence>
<sequence>MGQGLSLGVAMGLPLLGGIAGSVVTRKAVKEWYPTLKKPSWTPPNWLFGPVWTFLYATMGYASYRIFQQGGWEKQSMPLSLYLAQLALNFTWSPLFFGAKKLGLALVNITAMGVTVGATAHSFWPVDPLASKLLWPYLFWVSYATALNTYIYINNPPSSKKDGGDSNKSKAS</sequence>
<keyword evidence="5 6" id="KW-0472">Membrane</keyword>
<evidence type="ECO:0000256" key="4">
    <source>
        <dbReference type="ARBA" id="ARBA00022989"/>
    </source>
</evidence>
<dbReference type="InterPro" id="IPR038330">
    <property type="entry name" value="TspO/MBR-related_sf"/>
</dbReference>
<dbReference type="AlphaFoldDB" id="A0A5B8MXH0"/>
<evidence type="ECO:0000313" key="9">
    <source>
        <dbReference type="Proteomes" id="UP000316726"/>
    </source>
</evidence>
<feature type="transmembrane region" description="Helical" evidence="6">
    <location>
        <begin position="133"/>
        <end position="153"/>
    </location>
</feature>
<dbReference type="PANTHER" id="PTHR10057:SF0">
    <property type="entry name" value="TRANSLOCATOR PROTEIN"/>
    <property type="match status" value="1"/>
</dbReference>
<name>A0A5B8MXH0_9CHLO</name>
<keyword evidence="4 6" id="KW-1133">Transmembrane helix</keyword>
<evidence type="ECO:0000256" key="6">
    <source>
        <dbReference type="SAM" id="Phobius"/>
    </source>
</evidence>
<dbReference type="OrthoDB" id="8841220at2759"/>
<dbReference type="GO" id="GO:0033013">
    <property type="term" value="P:tetrapyrrole metabolic process"/>
    <property type="evidence" value="ECO:0007669"/>
    <property type="project" value="UniProtKB-ARBA"/>
</dbReference>
<dbReference type="EMBL" id="CP031045">
    <property type="protein sequence ID" value="QDZ24164.1"/>
    <property type="molecule type" value="Genomic_DNA"/>
</dbReference>
<dbReference type="PANTHER" id="PTHR10057">
    <property type="entry name" value="PERIPHERAL-TYPE BENZODIAZEPINE RECEPTOR"/>
    <property type="match status" value="1"/>
</dbReference>
<comment type="subcellular location">
    <subcellularLocation>
        <location evidence="1">Membrane</location>
        <topology evidence="1">Multi-pass membrane protein</topology>
    </subcellularLocation>
</comment>
<evidence type="ECO:0000256" key="3">
    <source>
        <dbReference type="ARBA" id="ARBA00022692"/>
    </source>
</evidence>
<dbReference type="PIRSF" id="PIRSF005859">
    <property type="entry name" value="PBR"/>
    <property type="match status" value="1"/>
</dbReference>